<evidence type="ECO:0000313" key="2">
    <source>
        <dbReference type="EMBL" id="VEU24150.1"/>
    </source>
</evidence>
<evidence type="ECO:0000256" key="1">
    <source>
        <dbReference type="SAM" id="MobiDB-lite"/>
    </source>
</evidence>
<dbReference type="InterPro" id="IPR016095">
    <property type="entry name" value="Ribosomal_uL1_3-a/b-sand"/>
</dbReference>
<feature type="region of interest" description="Disordered" evidence="1">
    <location>
        <begin position="392"/>
        <end position="468"/>
    </location>
</feature>
<accession>A0A448YTD0</accession>
<feature type="compositionally biased region" description="Basic and acidic residues" evidence="1">
    <location>
        <begin position="431"/>
        <end position="453"/>
    </location>
</feature>
<gene>
    <name evidence="2" type="ORF">BRENAR_LOCUS4878</name>
</gene>
<dbReference type="AlphaFoldDB" id="A0A448YTD0"/>
<dbReference type="Proteomes" id="UP000290900">
    <property type="component" value="Unassembled WGS sequence"/>
</dbReference>
<keyword evidence="3" id="KW-1185">Reference proteome</keyword>
<feature type="compositionally biased region" description="Basic and acidic residues" evidence="1">
    <location>
        <begin position="392"/>
        <end position="414"/>
    </location>
</feature>
<dbReference type="OrthoDB" id="10251727at2759"/>
<dbReference type="CDD" id="cd00403">
    <property type="entry name" value="Ribosomal_L1"/>
    <property type="match status" value="1"/>
</dbReference>
<dbReference type="InterPro" id="IPR023674">
    <property type="entry name" value="Ribosomal_uL1-like"/>
</dbReference>
<organism evidence="2 3">
    <name type="scientific">Brettanomyces naardenensis</name>
    <name type="common">Yeast</name>
    <dbReference type="NCBI Taxonomy" id="13370"/>
    <lineage>
        <taxon>Eukaryota</taxon>
        <taxon>Fungi</taxon>
        <taxon>Dikarya</taxon>
        <taxon>Ascomycota</taxon>
        <taxon>Saccharomycotina</taxon>
        <taxon>Pichiomycetes</taxon>
        <taxon>Pichiales</taxon>
        <taxon>Pichiaceae</taxon>
        <taxon>Brettanomyces</taxon>
    </lineage>
</organism>
<feature type="compositionally biased region" description="Basic residues" evidence="1">
    <location>
        <begin position="1"/>
        <end position="14"/>
    </location>
</feature>
<dbReference type="SUPFAM" id="SSF56808">
    <property type="entry name" value="Ribosomal protein L1"/>
    <property type="match status" value="1"/>
</dbReference>
<dbReference type="Pfam" id="PF00687">
    <property type="entry name" value="Ribosomal_L1"/>
    <property type="match status" value="1"/>
</dbReference>
<feature type="compositionally biased region" description="Basic residues" evidence="1">
    <location>
        <begin position="72"/>
        <end position="82"/>
    </location>
</feature>
<sequence>MAPRKARTSKKTTKVGKVEKVEEVKPVKEAKRVPQTKTKGTTTKRGRRKGKEAVNEDVKEIADDPEPSKVVKVTKKANKKASKNTANNVSEAVSSPAIKDSILDKAASELKKWSQRQVEQAEQKSSKRSLFEQDDEDLSLYLQATSGKFFAKKPTLKPKAIRLAHTVHNLDEFKICLFVKDGSIDEKLLSEIEAEEIPNLSKIIPANELKTTYKTFETRRRLASEYDMFLSDDNIVTILPKLLGKIFYGNSKYPIPIRIGTKEEAVSIVTLKSKIEKAVNSVYYIPPTGVNLSIKIGRVDQDSEKLRENVHLIVEHLAKFPIRMVQLKMTNSPAIPVYISEKIYDEGDVVDDEAEVDRKELEDDEEEVDLGTFEKGLIELAVDEDEAKEIIGERKRKHEEAIKEKESARKETLKKAKTGTKGKRAAVAKAEVQKDSEAADSQAVKDDPKEGPAKPKRTRSKRTPKTKA</sequence>
<dbReference type="InterPro" id="IPR028364">
    <property type="entry name" value="Ribosomal_uL1/biogenesis"/>
</dbReference>
<feature type="region of interest" description="Disordered" evidence="1">
    <location>
        <begin position="1"/>
        <end position="20"/>
    </location>
</feature>
<dbReference type="InParanoid" id="A0A448YTD0"/>
<protein>
    <submittedName>
        <fullName evidence="2">DEKNAAC105483</fullName>
    </submittedName>
</protein>
<proteinExistence type="predicted"/>
<name>A0A448YTD0_BRENA</name>
<dbReference type="STRING" id="13370.A0A448YTD0"/>
<reference evidence="2 3" key="1">
    <citation type="submission" date="2018-12" db="EMBL/GenBank/DDBJ databases">
        <authorList>
            <person name="Tiukova I."/>
            <person name="Dainat J."/>
        </authorList>
    </citation>
    <scope>NUCLEOTIDE SEQUENCE [LARGE SCALE GENOMIC DNA]</scope>
</reference>
<dbReference type="EMBL" id="CAACVR010000075">
    <property type="protein sequence ID" value="VEU24150.1"/>
    <property type="molecule type" value="Genomic_DNA"/>
</dbReference>
<feature type="region of interest" description="Disordered" evidence="1">
    <location>
        <begin position="26"/>
        <end position="93"/>
    </location>
</feature>
<dbReference type="FunCoup" id="A0A448YTD0">
    <property type="interactions" value="633"/>
</dbReference>
<feature type="compositionally biased region" description="Basic residues" evidence="1">
    <location>
        <begin position="454"/>
        <end position="468"/>
    </location>
</feature>
<feature type="compositionally biased region" description="Basic and acidic residues" evidence="1">
    <location>
        <begin position="51"/>
        <end position="69"/>
    </location>
</feature>
<evidence type="ECO:0000313" key="3">
    <source>
        <dbReference type="Proteomes" id="UP000290900"/>
    </source>
</evidence>
<dbReference type="Gene3D" id="3.40.50.790">
    <property type="match status" value="1"/>
</dbReference>
<feature type="compositionally biased region" description="Basic residues" evidence="1">
    <location>
        <begin position="415"/>
        <end position="426"/>
    </location>
</feature>